<evidence type="ECO:0000313" key="7">
    <source>
        <dbReference type="Proteomes" id="UP001279734"/>
    </source>
</evidence>
<feature type="coiled-coil region" evidence="3">
    <location>
        <begin position="169"/>
        <end position="289"/>
    </location>
</feature>
<feature type="region of interest" description="Disordered" evidence="4">
    <location>
        <begin position="129"/>
        <end position="155"/>
    </location>
</feature>
<accession>A0AAD3S1T1</accession>
<name>A0AAD3S1T1_NEPGR</name>
<organism evidence="6 7">
    <name type="scientific">Nepenthes gracilis</name>
    <name type="common">Slender pitcher plant</name>
    <dbReference type="NCBI Taxonomy" id="150966"/>
    <lineage>
        <taxon>Eukaryota</taxon>
        <taxon>Viridiplantae</taxon>
        <taxon>Streptophyta</taxon>
        <taxon>Embryophyta</taxon>
        <taxon>Tracheophyta</taxon>
        <taxon>Spermatophyta</taxon>
        <taxon>Magnoliopsida</taxon>
        <taxon>eudicotyledons</taxon>
        <taxon>Gunneridae</taxon>
        <taxon>Pentapetalae</taxon>
        <taxon>Caryophyllales</taxon>
        <taxon>Nepenthaceae</taxon>
        <taxon>Nepenthes</taxon>
    </lineage>
</organism>
<dbReference type="AlphaFoldDB" id="A0AAD3S1T1"/>
<dbReference type="PROSITE" id="PS51774">
    <property type="entry name" value="NAB"/>
    <property type="match status" value="1"/>
</dbReference>
<keyword evidence="1 3" id="KW-0175">Coiled coil</keyword>
<dbReference type="InterPro" id="IPR051861">
    <property type="entry name" value="NET_actin-binding_domain"/>
</dbReference>
<evidence type="ECO:0000256" key="1">
    <source>
        <dbReference type="ARBA" id="ARBA00023054"/>
    </source>
</evidence>
<feature type="compositionally biased region" description="Basic and acidic residues" evidence="4">
    <location>
        <begin position="139"/>
        <end position="150"/>
    </location>
</feature>
<dbReference type="InterPro" id="IPR011684">
    <property type="entry name" value="NAB"/>
</dbReference>
<gene>
    <name evidence="6" type="ORF">Nepgr_004488</name>
</gene>
<feature type="domain" description="NAB" evidence="5">
    <location>
        <begin position="7"/>
        <end position="89"/>
    </location>
</feature>
<dbReference type="Pfam" id="PF07765">
    <property type="entry name" value="KIP1"/>
    <property type="match status" value="1"/>
</dbReference>
<dbReference type="GO" id="GO:0003779">
    <property type="term" value="F:actin binding"/>
    <property type="evidence" value="ECO:0007669"/>
    <property type="project" value="InterPro"/>
</dbReference>
<keyword evidence="7" id="KW-1185">Reference proteome</keyword>
<dbReference type="Proteomes" id="UP001279734">
    <property type="component" value="Unassembled WGS sequence"/>
</dbReference>
<reference evidence="6" key="1">
    <citation type="submission" date="2023-05" db="EMBL/GenBank/DDBJ databases">
        <title>Nepenthes gracilis genome sequencing.</title>
        <authorList>
            <person name="Fukushima K."/>
        </authorList>
    </citation>
    <scope>NUCLEOTIDE SEQUENCE</scope>
    <source>
        <strain evidence="6">SING2019-196</strain>
    </source>
</reference>
<comment type="similarity">
    <text evidence="2">Belongs to the NET family.</text>
</comment>
<comment type="caution">
    <text evidence="6">The sequence shown here is derived from an EMBL/GenBank/DDBJ whole genome shotgun (WGS) entry which is preliminary data.</text>
</comment>
<dbReference type="PANTHER" id="PTHR32258:SF28">
    <property type="entry name" value="PROTEIN NETWORKED 3A-RELATED"/>
    <property type="match status" value="1"/>
</dbReference>
<evidence type="ECO:0000259" key="5">
    <source>
        <dbReference type="PROSITE" id="PS51774"/>
    </source>
</evidence>
<protein>
    <recommendedName>
        <fullName evidence="5">NAB domain-containing protein</fullName>
    </recommendedName>
</protein>
<evidence type="ECO:0000313" key="6">
    <source>
        <dbReference type="EMBL" id="GMH02649.1"/>
    </source>
</evidence>
<evidence type="ECO:0000256" key="4">
    <source>
        <dbReference type="SAM" id="MobiDB-lite"/>
    </source>
</evidence>
<evidence type="ECO:0000256" key="3">
    <source>
        <dbReference type="SAM" id="Coils"/>
    </source>
</evidence>
<dbReference type="GO" id="GO:0005774">
    <property type="term" value="C:vacuolar membrane"/>
    <property type="evidence" value="ECO:0007669"/>
    <property type="project" value="TreeGrafter"/>
</dbReference>
<evidence type="ECO:0000256" key="2">
    <source>
        <dbReference type="ARBA" id="ARBA00038006"/>
    </source>
</evidence>
<dbReference type="PANTHER" id="PTHR32258">
    <property type="entry name" value="PROTEIN NETWORKED 4A"/>
    <property type="match status" value="1"/>
</dbReference>
<proteinExistence type="inferred from homology"/>
<sequence length="323" mass="38103">METRTQSHWWWLDRQNSPRRRNGWLQSTLAELDEKTKAMLRLIEEDADSFAKRAEMYYKKRPQLISMVEDLYRAHRSLAERFDQVRNDPSTRLKSPLACSPSFPQSELRKVSSNLYRSSYCYIEEAYGSEDSGESEVDDPVKEDSTTKDGGEEDMGEELLSCVEGYEEVMKLRKELNGIKEENEIQKQLIQREERAKEELGDELREEVEKLRAEKIAIVMRRDVEKSDEMRKLGEEKERLEAENLTQKEQLVQKDEEKREVIRQLSLAVEILREENHRLLLKKKAVAKEETPKKQRNPFEFHYRFQGIGKLFKLSSPKSVVPL</sequence>
<feature type="compositionally biased region" description="Acidic residues" evidence="4">
    <location>
        <begin position="129"/>
        <end position="138"/>
    </location>
</feature>
<dbReference type="EMBL" id="BSYO01000003">
    <property type="protein sequence ID" value="GMH02649.1"/>
    <property type="molecule type" value="Genomic_DNA"/>
</dbReference>